<proteinExistence type="inferred from homology"/>
<evidence type="ECO:0000256" key="1">
    <source>
        <dbReference type="ARBA" id="ARBA00005254"/>
    </source>
</evidence>
<dbReference type="AlphaFoldDB" id="A0A7X6HD32"/>
<dbReference type="PRINTS" id="PR01483">
    <property type="entry name" value="FASYNTHASE"/>
</dbReference>
<dbReference type="PANTHER" id="PTHR43841">
    <property type="entry name" value="3-HYDROXYACYL-THIOESTER DEHYDRATASE HTDX-RELATED"/>
    <property type="match status" value="1"/>
</dbReference>
<dbReference type="PANTHER" id="PTHR43841:SF3">
    <property type="entry name" value="(3R)-HYDROXYACYL-ACP DEHYDRATASE SUBUNIT HADB"/>
    <property type="match status" value="1"/>
</dbReference>
<dbReference type="EMBL" id="JAAZSQ010000003">
    <property type="protein sequence ID" value="NKX53913.1"/>
    <property type="molecule type" value="Genomic_DNA"/>
</dbReference>
<dbReference type="InterPro" id="IPR029069">
    <property type="entry name" value="HotDog_dom_sf"/>
</dbReference>
<feature type="domain" description="MaoC-like" evidence="2">
    <location>
        <begin position="205"/>
        <end position="280"/>
    </location>
</feature>
<name>A0A7X6HD32_9MICC</name>
<dbReference type="GO" id="GO:0006633">
    <property type="term" value="P:fatty acid biosynthetic process"/>
    <property type="evidence" value="ECO:0007669"/>
    <property type="project" value="InterPro"/>
</dbReference>
<evidence type="ECO:0000313" key="4">
    <source>
        <dbReference type="Proteomes" id="UP000544090"/>
    </source>
</evidence>
<comment type="caution">
    <text evidence="3">The sequence shown here is derived from an EMBL/GenBank/DDBJ whole genome shotgun (WGS) entry which is preliminary data.</text>
</comment>
<dbReference type="SUPFAM" id="SSF54637">
    <property type="entry name" value="Thioesterase/thiol ester dehydrase-isomerase"/>
    <property type="match status" value="1"/>
</dbReference>
<sequence length="308" mass="33904">MNAHPEAGPASRREEVRLPELPSVSRLLVHAATTAARERLSGTSRPAALPAVRHTVDSVRVELERLTRFQHLVGGTVRDSLPSAFLHTVTFPVAMSVLTRADFPLPLPGLVQLANHVRQYRAVHFAEPLTLSAWVENLRGHYAGTRLDVRTEVLADGEAVWQGTSEYLAKGVFRPGLDTGARPAREDFTPPAPTARWRLGVDAGREYAMVSGDFNPIHLSTVSARLLGMKRSIAHGMYLASRVLAGIEAVAGDEHEWNIRFAAPVYLPAALALRIEDESRNEHWVASSFTAWGEHSRRLHFSGSVRTL</sequence>
<gene>
    <name evidence="3" type="ORF">HGG74_05030</name>
</gene>
<comment type="similarity">
    <text evidence="1">Belongs to the enoyl-CoA hydratase/isomerase family.</text>
</comment>
<keyword evidence="4" id="KW-1185">Reference proteome</keyword>
<dbReference type="GO" id="GO:0004312">
    <property type="term" value="F:fatty acid synthase activity"/>
    <property type="evidence" value="ECO:0007669"/>
    <property type="project" value="InterPro"/>
</dbReference>
<dbReference type="RefSeq" id="WP_168485262.1">
    <property type="nucleotide sequence ID" value="NZ_JAAZSQ010000003.1"/>
</dbReference>
<dbReference type="Proteomes" id="UP000544090">
    <property type="component" value="Unassembled WGS sequence"/>
</dbReference>
<reference evidence="3 4" key="1">
    <citation type="submission" date="2020-04" db="EMBL/GenBank/DDBJ databases">
        <title>Arthrobacter sp. nov.</title>
        <authorList>
            <person name="Liu S."/>
        </authorList>
    </citation>
    <scope>NUCLEOTIDE SEQUENCE [LARGE SCALE GENOMIC DNA]</scope>
    <source>
        <strain evidence="3 4">E918</strain>
    </source>
</reference>
<dbReference type="InterPro" id="IPR002539">
    <property type="entry name" value="MaoC-like_dom"/>
</dbReference>
<organism evidence="3 4">
    <name type="scientific">Arthrobacter mobilis</name>
    <dbReference type="NCBI Taxonomy" id="2724944"/>
    <lineage>
        <taxon>Bacteria</taxon>
        <taxon>Bacillati</taxon>
        <taxon>Actinomycetota</taxon>
        <taxon>Actinomycetes</taxon>
        <taxon>Micrococcales</taxon>
        <taxon>Micrococcaceae</taxon>
        <taxon>Arthrobacter</taxon>
    </lineage>
</organism>
<dbReference type="GO" id="GO:0005835">
    <property type="term" value="C:fatty acid synthase complex"/>
    <property type="evidence" value="ECO:0007669"/>
    <property type="project" value="InterPro"/>
</dbReference>
<dbReference type="Pfam" id="PF01575">
    <property type="entry name" value="MaoC_dehydratas"/>
    <property type="match status" value="1"/>
</dbReference>
<evidence type="ECO:0000259" key="2">
    <source>
        <dbReference type="Pfam" id="PF01575"/>
    </source>
</evidence>
<dbReference type="Gene3D" id="3.10.129.10">
    <property type="entry name" value="Hotdog Thioesterase"/>
    <property type="match status" value="1"/>
</dbReference>
<protein>
    <recommendedName>
        <fullName evidence="2">MaoC-like domain-containing protein</fullName>
    </recommendedName>
</protein>
<evidence type="ECO:0000313" key="3">
    <source>
        <dbReference type="EMBL" id="NKX53913.1"/>
    </source>
</evidence>
<dbReference type="InterPro" id="IPR003965">
    <property type="entry name" value="Fatty_acid_synthase"/>
</dbReference>
<accession>A0A7X6HD32</accession>